<evidence type="ECO:0000256" key="1">
    <source>
        <dbReference type="ARBA" id="ARBA00022676"/>
    </source>
</evidence>
<dbReference type="AlphaFoldDB" id="A0A2T1GMS2"/>
<evidence type="ECO:0000313" key="3">
    <source>
        <dbReference type="EMBL" id="PSB59212.1"/>
    </source>
</evidence>
<protein>
    <submittedName>
        <fullName evidence="3">Glycosyltransferase</fullName>
    </submittedName>
</protein>
<dbReference type="Proteomes" id="UP000238937">
    <property type="component" value="Unassembled WGS sequence"/>
</dbReference>
<reference evidence="3 4" key="1">
    <citation type="submission" date="2018-03" db="EMBL/GenBank/DDBJ databases">
        <title>The ancient ancestry and fast evolution of plastids.</title>
        <authorList>
            <person name="Moore K.R."/>
            <person name="Magnabosco C."/>
            <person name="Momper L."/>
            <person name="Gold D.A."/>
            <person name="Bosak T."/>
            <person name="Fournier G.P."/>
        </authorList>
    </citation>
    <scope>NUCLEOTIDE SEQUENCE [LARGE SCALE GENOMIC DNA]</scope>
    <source>
        <strain evidence="3 4">CCALA 037</strain>
    </source>
</reference>
<keyword evidence="1" id="KW-0328">Glycosyltransferase</keyword>
<keyword evidence="4" id="KW-1185">Reference proteome</keyword>
<keyword evidence="2 3" id="KW-0808">Transferase</keyword>
<dbReference type="OrthoDB" id="9771846at2"/>
<gene>
    <name evidence="3" type="ORF">C7B77_01830</name>
</gene>
<dbReference type="CDD" id="cd06533">
    <property type="entry name" value="Glyco_transf_WecG_TagA"/>
    <property type="match status" value="1"/>
</dbReference>
<dbReference type="EMBL" id="PVWO01000011">
    <property type="protein sequence ID" value="PSB59212.1"/>
    <property type="molecule type" value="Genomic_DNA"/>
</dbReference>
<evidence type="ECO:0000256" key="2">
    <source>
        <dbReference type="ARBA" id="ARBA00022679"/>
    </source>
</evidence>
<dbReference type="Pfam" id="PF03808">
    <property type="entry name" value="Glyco_tran_WecG"/>
    <property type="match status" value="1"/>
</dbReference>
<proteinExistence type="predicted"/>
<organism evidence="3 4">
    <name type="scientific">Chamaesiphon polymorphus CCALA 037</name>
    <dbReference type="NCBI Taxonomy" id="2107692"/>
    <lineage>
        <taxon>Bacteria</taxon>
        <taxon>Bacillati</taxon>
        <taxon>Cyanobacteriota</taxon>
        <taxon>Cyanophyceae</taxon>
        <taxon>Gomontiellales</taxon>
        <taxon>Chamaesiphonaceae</taxon>
        <taxon>Chamaesiphon</taxon>
    </lineage>
</organism>
<comment type="caution">
    <text evidence="3">The sequence shown here is derived from an EMBL/GenBank/DDBJ whole genome shotgun (WGS) entry which is preliminary data.</text>
</comment>
<name>A0A2T1GMS2_9CYAN</name>
<dbReference type="NCBIfam" id="TIGR00696">
    <property type="entry name" value="wecG_tagA_cpsF"/>
    <property type="match status" value="1"/>
</dbReference>
<dbReference type="RefSeq" id="WP_106299742.1">
    <property type="nucleotide sequence ID" value="NZ_PVWO01000011.1"/>
</dbReference>
<sequence length="260" mass="29492">MELQSEEVTLAHRYIIGMRVDATNYEDATNRIVTWARRKVGKRICAANVHMAMETYDNPEFAEVVNRADLVTPDGMPLVWGLRALGIQDATRVCGPNLTLTVCEAAARHQLPIALYGGTPESLIDFTNVLVDRFPGIEIACQISPPFRELTPAEDAAYTAQIVASGAQILFVGIGCPRQEIWMAAHQDRIPAVMLGVGAAFNFHSGRVKHAPLWMQKIGLEWLFRLLMEPRRLWKRYFKQNPRFIFLFFRQLIRSPRIDN</sequence>
<evidence type="ECO:0000313" key="4">
    <source>
        <dbReference type="Proteomes" id="UP000238937"/>
    </source>
</evidence>
<dbReference type="PANTHER" id="PTHR34136:SF1">
    <property type="entry name" value="UDP-N-ACETYL-D-MANNOSAMINURONIC ACID TRANSFERASE"/>
    <property type="match status" value="1"/>
</dbReference>
<dbReference type="InterPro" id="IPR004629">
    <property type="entry name" value="WecG_TagA_CpsF"/>
</dbReference>
<dbReference type="PANTHER" id="PTHR34136">
    <property type="match status" value="1"/>
</dbReference>
<accession>A0A2T1GMS2</accession>
<dbReference type="GO" id="GO:0016758">
    <property type="term" value="F:hexosyltransferase activity"/>
    <property type="evidence" value="ECO:0007669"/>
    <property type="project" value="TreeGrafter"/>
</dbReference>